<keyword evidence="3" id="KW-0805">Transcription regulation</keyword>
<dbReference type="InterPro" id="IPR002197">
    <property type="entry name" value="HTH_Fis"/>
</dbReference>
<dbReference type="GO" id="GO:0006355">
    <property type="term" value="P:regulation of DNA-templated transcription"/>
    <property type="evidence" value="ECO:0007669"/>
    <property type="project" value="InterPro"/>
</dbReference>
<evidence type="ECO:0000256" key="1">
    <source>
        <dbReference type="ARBA" id="ARBA00022741"/>
    </source>
</evidence>
<dbReference type="SUPFAM" id="SSF46689">
    <property type="entry name" value="Homeodomain-like"/>
    <property type="match status" value="1"/>
</dbReference>
<dbReference type="SUPFAM" id="SSF52540">
    <property type="entry name" value="P-loop containing nucleoside triphosphate hydrolases"/>
    <property type="match status" value="1"/>
</dbReference>
<dbReference type="SMART" id="SM00382">
    <property type="entry name" value="AAA"/>
    <property type="match status" value="1"/>
</dbReference>
<dbReference type="GO" id="GO:0043565">
    <property type="term" value="F:sequence-specific DNA binding"/>
    <property type="evidence" value="ECO:0007669"/>
    <property type="project" value="InterPro"/>
</dbReference>
<dbReference type="Pfam" id="PF01590">
    <property type="entry name" value="GAF"/>
    <property type="match status" value="1"/>
</dbReference>
<dbReference type="InterPro" id="IPR027417">
    <property type="entry name" value="P-loop_NTPase"/>
</dbReference>
<accession>A0A1G9T6Q1</accession>
<dbReference type="FunFam" id="3.40.50.300:FF:000006">
    <property type="entry name" value="DNA-binding transcriptional regulator NtrC"/>
    <property type="match status" value="1"/>
</dbReference>
<dbReference type="CDD" id="cd00009">
    <property type="entry name" value="AAA"/>
    <property type="match status" value="1"/>
</dbReference>
<keyword evidence="2" id="KW-0067">ATP-binding</keyword>
<dbReference type="InterPro" id="IPR025944">
    <property type="entry name" value="Sigma_54_int_dom_CS"/>
</dbReference>
<dbReference type="OrthoDB" id="9803970at2"/>
<organism evidence="7 8">
    <name type="scientific">Megasphaera paucivorans</name>
    <dbReference type="NCBI Taxonomy" id="349095"/>
    <lineage>
        <taxon>Bacteria</taxon>
        <taxon>Bacillati</taxon>
        <taxon>Bacillota</taxon>
        <taxon>Negativicutes</taxon>
        <taxon>Veillonellales</taxon>
        <taxon>Veillonellaceae</taxon>
        <taxon>Megasphaera</taxon>
    </lineage>
</organism>
<dbReference type="InterPro" id="IPR009057">
    <property type="entry name" value="Homeodomain-like_sf"/>
</dbReference>
<name>A0A1G9T6Q1_9FIRM</name>
<feature type="domain" description="Sigma-54 factor interaction" evidence="6">
    <location>
        <begin position="342"/>
        <end position="572"/>
    </location>
</feature>
<dbReference type="STRING" id="349095.SAMN05660299_00891"/>
<dbReference type="InterPro" id="IPR025662">
    <property type="entry name" value="Sigma_54_int_dom_ATP-bd_1"/>
</dbReference>
<dbReference type="Gene3D" id="1.10.8.60">
    <property type="match status" value="1"/>
</dbReference>
<dbReference type="PROSITE" id="PS00676">
    <property type="entry name" value="SIGMA54_INTERACT_2"/>
    <property type="match status" value="1"/>
</dbReference>
<dbReference type="PROSITE" id="PS00688">
    <property type="entry name" value="SIGMA54_INTERACT_3"/>
    <property type="match status" value="1"/>
</dbReference>
<evidence type="ECO:0000313" key="8">
    <source>
        <dbReference type="Proteomes" id="UP000199309"/>
    </source>
</evidence>
<evidence type="ECO:0000313" key="7">
    <source>
        <dbReference type="EMBL" id="SDM43409.1"/>
    </source>
</evidence>
<dbReference type="Gene3D" id="3.30.450.20">
    <property type="entry name" value="PAS domain"/>
    <property type="match status" value="1"/>
</dbReference>
<evidence type="ECO:0000256" key="5">
    <source>
        <dbReference type="ARBA" id="ARBA00023163"/>
    </source>
</evidence>
<dbReference type="AlphaFoldDB" id="A0A1G9T6Q1"/>
<reference evidence="7 8" key="1">
    <citation type="submission" date="2016-10" db="EMBL/GenBank/DDBJ databases">
        <authorList>
            <person name="de Groot N.N."/>
        </authorList>
    </citation>
    <scope>NUCLEOTIDE SEQUENCE [LARGE SCALE GENOMIC DNA]</scope>
    <source>
        <strain evidence="7 8">DSM 16981</strain>
    </source>
</reference>
<keyword evidence="4 7" id="KW-0238">DNA-binding</keyword>
<dbReference type="InterPro" id="IPR003593">
    <property type="entry name" value="AAA+_ATPase"/>
</dbReference>
<dbReference type="Gene3D" id="3.40.50.300">
    <property type="entry name" value="P-loop containing nucleotide triphosphate hydrolases"/>
    <property type="match status" value="1"/>
</dbReference>
<dbReference type="Pfam" id="PF00158">
    <property type="entry name" value="Sigma54_activat"/>
    <property type="match status" value="1"/>
</dbReference>
<evidence type="ECO:0000256" key="4">
    <source>
        <dbReference type="ARBA" id="ARBA00023125"/>
    </source>
</evidence>
<dbReference type="GO" id="GO:0005524">
    <property type="term" value="F:ATP binding"/>
    <property type="evidence" value="ECO:0007669"/>
    <property type="project" value="UniProtKB-KW"/>
</dbReference>
<keyword evidence="5" id="KW-0804">Transcription</keyword>
<dbReference type="InterPro" id="IPR002078">
    <property type="entry name" value="Sigma_54_int"/>
</dbReference>
<dbReference type="PROSITE" id="PS50045">
    <property type="entry name" value="SIGMA54_INTERACT_4"/>
    <property type="match status" value="1"/>
</dbReference>
<dbReference type="PROSITE" id="PS00675">
    <property type="entry name" value="SIGMA54_INTERACT_1"/>
    <property type="match status" value="1"/>
</dbReference>
<dbReference type="PANTHER" id="PTHR32071:SF57">
    <property type="entry name" value="C4-DICARBOXYLATE TRANSPORT TRANSCRIPTIONAL REGULATORY PROTEIN DCTD"/>
    <property type="match status" value="1"/>
</dbReference>
<evidence type="ECO:0000256" key="3">
    <source>
        <dbReference type="ARBA" id="ARBA00023015"/>
    </source>
</evidence>
<evidence type="ECO:0000256" key="2">
    <source>
        <dbReference type="ARBA" id="ARBA00022840"/>
    </source>
</evidence>
<dbReference type="SUPFAM" id="SSF55785">
    <property type="entry name" value="PYP-like sensor domain (PAS domain)"/>
    <property type="match status" value="1"/>
</dbReference>
<dbReference type="Pfam" id="PF02954">
    <property type="entry name" value="HTH_8"/>
    <property type="match status" value="1"/>
</dbReference>
<dbReference type="PANTHER" id="PTHR32071">
    <property type="entry name" value="TRANSCRIPTIONAL REGULATORY PROTEIN"/>
    <property type="match status" value="1"/>
</dbReference>
<dbReference type="EMBL" id="FNHQ01000006">
    <property type="protein sequence ID" value="SDM43409.1"/>
    <property type="molecule type" value="Genomic_DNA"/>
</dbReference>
<dbReference type="Gene3D" id="3.30.450.40">
    <property type="match status" value="1"/>
</dbReference>
<dbReference type="RefSeq" id="WP_091648502.1">
    <property type="nucleotide sequence ID" value="NZ_FNHQ01000006.1"/>
</dbReference>
<proteinExistence type="predicted"/>
<sequence length="654" mass="73103">MVSEQDWNTFMETGEVSPTIPPIVVQSWNYCRSIKLNPLKGYSQEVVTGKAFEEIMSHNSELLKIAIPFVQRLFMEMKDFKNSSFIGVLSDKDGYILKTILPAHGTDLSHSLYYSEGLRQTEELIGTSAISLVQKTLKPLQVAGFEHYCKIHHNTSCSAAPIIDASGELVGVFSLAGPKDKVNSHTLGMVIATASAISNLMKADQANSTLSEKTNMYMTILDSMNDGLIMLNAKGIVQYINPFGAKTLHIDRRKAINRPIDSLVDFDPIIMHALRSGVGYTDREFFIETKRGTLDFVKTAIILKDDDGMTTGAIDIFREIKRVKDLINKITGATAKFTFDDILGNDSALLEAIRMAKIAANGNANVLIQGESGTGKELIAQSIHQASARHDGPFIAINCGAIPRNLVESELFGYEGGAFTGAKSNGQAGKFELAHGGTIFLDEIGDMPLEIQVQLLRVLQEQRIMRIGGTRYIDIDVRVLAATNKDLAEGVANGNFRADLYYRLNVLPITLPPLRERHSDIVLLINMLLENKCQRLDIQRKHFDQESFDIMQKYTWPGNIRELENVVERMIYTCPHEVITKDFLPANMKKQDTPPPSWLGDNMTLKEFEHRYIMQVYEQCDKNISQTAKSLNIGRNTLYSKLKEVDENILVENN</sequence>
<dbReference type="InterPro" id="IPR058031">
    <property type="entry name" value="AAA_lid_NorR"/>
</dbReference>
<dbReference type="InterPro" id="IPR003018">
    <property type="entry name" value="GAF"/>
</dbReference>
<dbReference type="Pfam" id="PF25601">
    <property type="entry name" value="AAA_lid_14"/>
    <property type="match status" value="1"/>
</dbReference>
<dbReference type="InterPro" id="IPR035965">
    <property type="entry name" value="PAS-like_dom_sf"/>
</dbReference>
<dbReference type="InterPro" id="IPR025943">
    <property type="entry name" value="Sigma_54_int_dom_ATP-bd_2"/>
</dbReference>
<gene>
    <name evidence="7" type="ORF">SAMN05660299_00891</name>
</gene>
<dbReference type="SUPFAM" id="SSF55781">
    <property type="entry name" value="GAF domain-like"/>
    <property type="match status" value="1"/>
</dbReference>
<evidence type="ECO:0000259" key="6">
    <source>
        <dbReference type="PROSITE" id="PS50045"/>
    </source>
</evidence>
<dbReference type="Gene3D" id="1.10.10.60">
    <property type="entry name" value="Homeodomain-like"/>
    <property type="match status" value="1"/>
</dbReference>
<dbReference type="InterPro" id="IPR029016">
    <property type="entry name" value="GAF-like_dom_sf"/>
</dbReference>
<keyword evidence="1" id="KW-0547">Nucleotide-binding</keyword>
<keyword evidence="8" id="KW-1185">Reference proteome</keyword>
<protein>
    <submittedName>
        <fullName evidence="7">Transcriptional regulator containing PAS, AAA-type ATPase, and DNA-binding Fis domains</fullName>
    </submittedName>
</protein>
<dbReference type="Proteomes" id="UP000199309">
    <property type="component" value="Unassembled WGS sequence"/>
</dbReference>